<gene>
    <name evidence="7" type="primary">cheR_2</name>
    <name evidence="7" type="ORF">MTCD1_02374</name>
</gene>
<evidence type="ECO:0000256" key="4">
    <source>
        <dbReference type="ARBA" id="ARBA00022691"/>
    </source>
</evidence>
<dbReference type="SMART" id="SM00138">
    <property type="entry name" value="MeTrc"/>
    <property type="match status" value="1"/>
</dbReference>
<dbReference type="Pfam" id="PF03705">
    <property type="entry name" value="CheR_N"/>
    <property type="match status" value="1"/>
</dbReference>
<evidence type="ECO:0000256" key="2">
    <source>
        <dbReference type="ARBA" id="ARBA00022603"/>
    </source>
</evidence>
<proteinExistence type="predicted"/>
<dbReference type="InterPro" id="IPR029063">
    <property type="entry name" value="SAM-dependent_MTases_sf"/>
</dbReference>
<dbReference type="PANTHER" id="PTHR24422:SF19">
    <property type="entry name" value="CHEMOTAXIS PROTEIN METHYLTRANSFERASE"/>
    <property type="match status" value="1"/>
</dbReference>
<dbReference type="PROSITE" id="PS50123">
    <property type="entry name" value="CHER"/>
    <property type="match status" value="1"/>
</dbReference>
<keyword evidence="2 5" id="KW-0489">Methyltransferase</keyword>
<dbReference type="Gene3D" id="3.40.50.150">
    <property type="entry name" value="Vaccinia Virus protein VP39"/>
    <property type="match status" value="1"/>
</dbReference>
<dbReference type="SUPFAM" id="SSF47757">
    <property type="entry name" value="Chemotaxis receptor methyltransferase CheR, N-terminal domain"/>
    <property type="match status" value="1"/>
</dbReference>
<dbReference type="InterPro" id="IPR050903">
    <property type="entry name" value="Bact_Chemotaxis_MeTrfase"/>
</dbReference>
<sequence length="301" mass="35224">MTELRRKRTNRPGHPQDRRVNREQAMKLSEDDFKFICKFVYKTTGIVLNDSKREMLYRRLTRIIRERKLNSFTDYCQLLRDHGEQEKDFFINAITTNLTSFFRENHHFEYLTSEVIPTLIKNKTANINGKKQLRVWSSACSTGEEPYSIAITILEALKKELAQWDVKILATDIDSNVLAKGKAGIYDVNRIEELPLKLKKSYFLQGSGQSSESVKVHKDLKSIITFKQLNLLHDWPMKGPFDAIFCRNVIIYFDKKTQQELFARYYEMLAPGGLLFLGHSENLGNYQQYFSNVGRTIFRKP</sequence>
<dbReference type="InterPro" id="IPR022641">
    <property type="entry name" value="CheR_N"/>
</dbReference>
<dbReference type="Gene3D" id="1.10.155.10">
    <property type="entry name" value="Chemotaxis receptor methyltransferase CheR, N-terminal domain"/>
    <property type="match status" value="1"/>
</dbReference>
<reference evidence="7 8" key="1">
    <citation type="submission" date="2017-06" db="EMBL/GenBank/DDBJ databases">
        <title>Whole Genome Sequences of Colwellia marinimaniae MTCD1.</title>
        <authorList>
            <person name="Kusumoto H."/>
            <person name="Inoue M."/>
            <person name="Tanikawa K."/>
            <person name="Maeji H."/>
            <person name="Cameron J.H."/>
            <person name="Bartlett D.H."/>
        </authorList>
    </citation>
    <scope>NUCLEOTIDE SEQUENCE [LARGE SCALE GENOMIC DNA]</scope>
    <source>
        <strain evidence="7 8">MTCD1</strain>
    </source>
</reference>
<comment type="caution">
    <text evidence="7">The sequence shown here is derived from an EMBL/GenBank/DDBJ whole genome shotgun (WGS) entry which is preliminary data.</text>
</comment>
<dbReference type="InterPro" id="IPR026024">
    <property type="entry name" value="Chemotaxis_MeTrfase_CheR"/>
</dbReference>
<dbReference type="PRINTS" id="PR00996">
    <property type="entry name" value="CHERMTFRASE"/>
</dbReference>
<feature type="domain" description="CheR-type methyltransferase" evidence="6">
    <location>
        <begin position="21"/>
        <end position="301"/>
    </location>
</feature>
<comment type="function">
    <text evidence="5">Methylation of the membrane-bound methyl-accepting chemotaxis proteins (MCP) to form gamma-glutamyl methyl ester residues in MCP.</text>
</comment>
<dbReference type="Pfam" id="PF01739">
    <property type="entry name" value="CheR"/>
    <property type="match status" value="1"/>
</dbReference>
<keyword evidence="3 5" id="KW-0808">Transferase</keyword>
<organism evidence="7 8">
    <name type="scientific">Colwellia marinimaniae</name>
    <dbReference type="NCBI Taxonomy" id="1513592"/>
    <lineage>
        <taxon>Bacteria</taxon>
        <taxon>Pseudomonadati</taxon>
        <taxon>Pseudomonadota</taxon>
        <taxon>Gammaproteobacteria</taxon>
        <taxon>Alteromonadales</taxon>
        <taxon>Colwelliaceae</taxon>
        <taxon>Colwellia</taxon>
    </lineage>
</organism>
<dbReference type="PANTHER" id="PTHR24422">
    <property type="entry name" value="CHEMOTAXIS PROTEIN METHYLTRANSFERASE"/>
    <property type="match status" value="1"/>
</dbReference>
<evidence type="ECO:0000256" key="5">
    <source>
        <dbReference type="PIRNR" id="PIRNR000410"/>
    </source>
</evidence>
<dbReference type="GO" id="GO:0032259">
    <property type="term" value="P:methylation"/>
    <property type="evidence" value="ECO:0007669"/>
    <property type="project" value="UniProtKB-KW"/>
</dbReference>
<dbReference type="InterPro" id="IPR000780">
    <property type="entry name" value="CheR_MeTrfase"/>
</dbReference>
<name>A0ABQ0MWJ8_9GAMM</name>
<dbReference type="EMBL" id="BDQM01000019">
    <property type="protein sequence ID" value="GAW96753.1"/>
    <property type="molecule type" value="Genomic_DNA"/>
</dbReference>
<evidence type="ECO:0000259" key="6">
    <source>
        <dbReference type="PROSITE" id="PS50123"/>
    </source>
</evidence>
<dbReference type="EC" id="2.1.1.80" evidence="5"/>
<evidence type="ECO:0000256" key="3">
    <source>
        <dbReference type="ARBA" id="ARBA00022679"/>
    </source>
</evidence>
<dbReference type="GO" id="GO:0008983">
    <property type="term" value="F:protein-glutamate O-methyltransferase activity"/>
    <property type="evidence" value="ECO:0007669"/>
    <property type="project" value="UniProtKB-EC"/>
</dbReference>
<dbReference type="InterPro" id="IPR036804">
    <property type="entry name" value="CheR_N_sf"/>
</dbReference>
<dbReference type="InterPro" id="IPR022642">
    <property type="entry name" value="CheR_C"/>
</dbReference>
<keyword evidence="8" id="KW-1185">Reference proteome</keyword>
<keyword evidence="4 5" id="KW-0949">S-adenosyl-L-methionine</keyword>
<accession>A0ABQ0MWJ8</accession>
<dbReference type="Proteomes" id="UP000197068">
    <property type="component" value="Unassembled WGS sequence"/>
</dbReference>
<dbReference type="PIRSF" id="PIRSF000410">
    <property type="entry name" value="CheR"/>
    <property type="match status" value="1"/>
</dbReference>
<comment type="catalytic activity">
    <reaction evidence="1 5">
        <text>L-glutamyl-[protein] + S-adenosyl-L-methionine = [protein]-L-glutamate 5-O-methyl ester + S-adenosyl-L-homocysteine</text>
        <dbReference type="Rhea" id="RHEA:24452"/>
        <dbReference type="Rhea" id="RHEA-COMP:10208"/>
        <dbReference type="Rhea" id="RHEA-COMP:10311"/>
        <dbReference type="ChEBI" id="CHEBI:29973"/>
        <dbReference type="ChEBI" id="CHEBI:57856"/>
        <dbReference type="ChEBI" id="CHEBI:59789"/>
        <dbReference type="ChEBI" id="CHEBI:82795"/>
        <dbReference type="EC" id="2.1.1.80"/>
    </reaction>
</comment>
<protein>
    <recommendedName>
        <fullName evidence="5">Chemotaxis protein methyltransferase</fullName>
        <ecNumber evidence="5">2.1.1.80</ecNumber>
    </recommendedName>
</protein>
<evidence type="ECO:0000313" key="8">
    <source>
        <dbReference type="Proteomes" id="UP000197068"/>
    </source>
</evidence>
<evidence type="ECO:0000256" key="1">
    <source>
        <dbReference type="ARBA" id="ARBA00001541"/>
    </source>
</evidence>
<dbReference type="CDD" id="cd02440">
    <property type="entry name" value="AdoMet_MTases"/>
    <property type="match status" value="1"/>
</dbReference>
<evidence type="ECO:0000313" key="7">
    <source>
        <dbReference type="EMBL" id="GAW96753.1"/>
    </source>
</evidence>
<dbReference type="SUPFAM" id="SSF53335">
    <property type="entry name" value="S-adenosyl-L-methionine-dependent methyltransferases"/>
    <property type="match status" value="1"/>
</dbReference>